<protein>
    <submittedName>
        <fullName evidence="2">Uncharacterized protein</fullName>
    </submittedName>
</protein>
<sequence>MGQSPQGLEALSGFWCWICTISSLLVKFLKT</sequence>
<keyword evidence="1" id="KW-0812">Transmembrane</keyword>
<evidence type="ECO:0000313" key="2">
    <source>
        <dbReference type="EMBL" id="MBX70282.1"/>
    </source>
</evidence>
<reference evidence="2" key="1">
    <citation type="submission" date="2018-02" db="EMBL/GenBank/DDBJ databases">
        <title>Rhizophora mucronata_Transcriptome.</title>
        <authorList>
            <person name="Meera S.P."/>
            <person name="Sreeshan A."/>
            <person name="Augustine A."/>
        </authorList>
    </citation>
    <scope>NUCLEOTIDE SEQUENCE</scope>
    <source>
        <tissue evidence="2">Leaf</tissue>
    </source>
</reference>
<accession>A0A2P2QTD9</accession>
<keyword evidence="1" id="KW-1133">Transmembrane helix</keyword>
<feature type="transmembrane region" description="Helical" evidence="1">
    <location>
        <begin position="12"/>
        <end position="29"/>
    </location>
</feature>
<keyword evidence="1" id="KW-0472">Membrane</keyword>
<proteinExistence type="predicted"/>
<name>A0A2P2QTD9_RHIMU</name>
<dbReference type="AlphaFoldDB" id="A0A2P2QTD9"/>
<dbReference type="EMBL" id="GGEC01089798">
    <property type="protein sequence ID" value="MBX70282.1"/>
    <property type="molecule type" value="Transcribed_RNA"/>
</dbReference>
<organism evidence="2">
    <name type="scientific">Rhizophora mucronata</name>
    <name type="common">Asiatic mangrove</name>
    <dbReference type="NCBI Taxonomy" id="61149"/>
    <lineage>
        <taxon>Eukaryota</taxon>
        <taxon>Viridiplantae</taxon>
        <taxon>Streptophyta</taxon>
        <taxon>Embryophyta</taxon>
        <taxon>Tracheophyta</taxon>
        <taxon>Spermatophyta</taxon>
        <taxon>Magnoliopsida</taxon>
        <taxon>eudicotyledons</taxon>
        <taxon>Gunneridae</taxon>
        <taxon>Pentapetalae</taxon>
        <taxon>rosids</taxon>
        <taxon>fabids</taxon>
        <taxon>Malpighiales</taxon>
        <taxon>Rhizophoraceae</taxon>
        <taxon>Rhizophora</taxon>
    </lineage>
</organism>
<evidence type="ECO:0000256" key="1">
    <source>
        <dbReference type="SAM" id="Phobius"/>
    </source>
</evidence>